<sequence>MKVSDIACYYVSLFCFDSNPLCISMQLHFLDSITESLLKMKVVLVVRVI</sequence>
<proteinExistence type="predicted"/>
<keyword evidence="2" id="KW-1185">Reference proteome</keyword>
<evidence type="ECO:0000313" key="1">
    <source>
        <dbReference type="EMBL" id="KAK9112466.1"/>
    </source>
</evidence>
<comment type="caution">
    <text evidence="1">The sequence shown here is derived from an EMBL/GenBank/DDBJ whole genome shotgun (WGS) entry which is preliminary data.</text>
</comment>
<dbReference type="AlphaFoldDB" id="A0AAP0NQE0"/>
<organism evidence="1 2">
    <name type="scientific">Stephania cephalantha</name>
    <dbReference type="NCBI Taxonomy" id="152367"/>
    <lineage>
        <taxon>Eukaryota</taxon>
        <taxon>Viridiplantae</taxon>
        <taxon>Streptophyta</taxon>
        <taxon>Embryophyta</taxon>
        <taxon>Tracheophyta</taxon>
        <taxon>Spermatophyta</taxon>
        <taxon>Magnoliopsida</taxon>
        <taxon>Ranunculales</taxon>
        <taxon>Menispermaceae</taxon>
        <taxon>Menispermoideae</taxon>
        <taxon>Cissampelideae</taxon>
        <taxon>Stephania</taxon>
    </lineage>
</organism>
<gene>
    <name evidence="1" type="ORF">Scep_019985</name>
</gene>
<name>A0AAP0NQE0_9MAGN</name>
<accession>A0AAP0NQE0</accession>
<dbReference type="EMBL" id="JBBNAG010000008">
    <property type="protein sequence ID" value="KAK9112466.1"/>
    <property type="molecule type" value="Genomic_DNA"/>
</dbReference>
<protein>
    <submittedName>
        <fullName evidence="1">Uncharacterized protein</fullName>
    </submittedName>
</protein>
<reference evidence="1 2" key="1">
    <citation type="submission" date="2024-01" db="EMBL/GenBank/DDBJ databases">
        <title>Genome assemblies of Stephania.</title>
        <authorList>
            <person name="Yang L."/>
        </authorList>
    </citation>
    <scope>NUCLEOTIDE SEQUENCE [LARGE SCALE GENOMIC DNA]</scope>
    <source>
        <strain evidence="1">JXDWG</strain>
        <tissue evidence="1">Leaf</tissue>
    </source>
</reference>
<dbReference type="Proteomes" id="UP001419268">
    <property type="component" value="Unassembled WGS sequence"/>
</dbReference>
<evidence type="ECO:0000313" key="2">
    <source>
        <dbReference type="Proteomes" id="UP001419268"/>
    </source>
</evidence>